<dbReference type="InterPro" id="IPR001789">
    <property type="entry name" value="Sig_transdc_resp-reg_receiver"/>
</dbReference>
<dbReference type="EMBL" id="CAJZAG010000005">
    <property type="protein sequence ID" value="CAG9173476.1"/>
    <property type="molecule type" value="Genomic_DNA"/>
</dbReference>
<evidence type="ECO:0000256" key="1">
    <source>
        <dbReference type="ARBA" id="ARBA00000085"/>
    </source>
</evidence>
<dbReference type="SMART" id="SM00387">
    <property type="entry name" value="HATPase_c"/>
    <property type="match status" value="1"/>
</dbReference>
<dbReference type="InterPro" id="IPR051315">
    <property type="entry name" value="Bact_Chemotaxis_CheA"/>
</dbReference>
<evidence type="ECO:0000259" key="11">
    <source>
        <dbReference type="PROSITE" id="PS50110"/>
    </source>
</evidence>
<dbReference type="PROSITE" id="PS50109">
    <property type="entry name" value="HIS_KIN"/>
    <property type="match status" value="1"/>
</dbReference>
<dbReference type="RefSeq" id="WP_223989265.1">
    <property type="nucleotide sequence ID" value="NZ_CAJZAG010000005.1"/>
</dbReference>
<evidence type="ECO:0000256" key="3">
    <source>
        <dbReference type="ARBA" id="ARBA00022553"/>
    </source>
</evidence>
<dbReference type="GO" id="GO:0004673">
    <property type="term" value="F:protein histidine kinase activity"/>
    <property type="evidence" value="ECO:0007669"/>
    <property type="project" value="UniProtKB-EC"/>
</dbReference>
<keyword evidence="5 14" id="KW-0418">Kinase</keyword>
<dbReference type="Pfam" id="PF01627">
    <property type="entry name" value="Hpt"/>
    <property type="match status" value="1"/>
</dbReference>
<dbReference type="SMART" id="SM00260">
    <property type="entry name" value="CheW"/>
    <property type="match status" value="1"/>
</dbReference>
<dbReference type="PROSITE" id="PS50110">
    <property type="entry name" value="RESPONSE_REGULATORY"/>
    <property type="match status" value="1"/>
</dbReference>
<evidence type="ECO:0000256" key="7">
    <source>
        <dbReference type="PROSITE-ProRule" id="PRU00110"/>
    </source>
</evidence>
<dbReference type="InterPro" id="IPR011006">
    <property type="entry name" value="CheY-like_superfamily"/>
</dbReference>
<name>A0ABN7YM32_9BURK</name>
<feature type="modified residue" description="4-aspartylphosphate" evidence="8">
    <location>
        <position position="732"/>
    </location>
</feature>
<keyword evidence="3 8" id="KW-0597">Phosphoprotein</keyword>
<feature type="domain" description="Response regulatory" evidence="11">
    <location>
        <begin position="683"/>
        <end position="799"/>
    </location>
</feature>
<keyword evidence="6" id="KW-0902">Two-component regulatory system</keyword>
<evidence type="ECO:0000256" key="5">
    <source>
        <dbReference type="ARBA" id="ARBA00022777"/>
    </source>
</evidence>
<dbReference type="CDD" id="cd19924">
    <property type="entry name" value="REC_CheV-like"/>
    <property type="match status" value="1"/>
</dbReference>
<evidence type="ECO:0000259" key="10">
    <source>
        <dbReference type="PROSITE" id="PS50109"/>
    </source>
</evidence>
<protein>
    <recommendedName>
        <fullName evidence="2">histidine kinase</fullName>
        <ecNumber evidence="2">2.7.13.3</ecNumber>
    </recommendedName>
</protein>
<dbReference type="PROSITE" id="PS50894">
    <property type="entry name" value="HPT"/>
    <property type="match status" value="1"/>
</dbReference>
<keyword evidence="4 14" id="KW-0808">Transferase</keyword>
<dbReference type="EC" id="2.7.13.3" evidence="2"/>
<dbReference type="InterPro" id="IPR002545">
    <property type="entry name" value="CheW-lke_dom"/>
</dbReference>
<dbReference type="CDD" id="cd00088">
    <property type="entry name" value="HPT"/>
    <property type="match status" value="1"/>
</dbReference>
<proteinExistence type="predicted"/>
<evidence type="ECO:0000313" key="15">
    <source>
        <dbReference type="Proteomes" id="UP000706525"/>
    </source>
</evidence>
<dbReference type="PRINTS" id="PR00344">
    <property type="entry name" value="BCTRLSENSOR"/>
</dbReference>
<dbReference type="InterPro" id="IPR036890">
    <property type="entry name" value="HATPase_C_sf"/>
</dbReference>
<dbReference type="Pfam" id="PF02518">
    <property type="entry name" value="HATPase_c"/>
    <property type="match status" value="1"/>
</dbReference>
<evidence type="ECO:0000256" key="8">
    <source>
        <dbReference type="PROSITE-ProRule" id="PRU00169"/>
    </source>
</evidence>
<evidence type="ECO:0000256" key="4">
    <source>
        <dbReference type="ARBA" id="ARBA00022679"/>
    </source>
</evidence>
<feature type="compositionally biased region" description="Low complexity" evidence="9">
    <location>
        <begin position="149"/>
        <end position="160"/>
    </location>
</feature>
<dbReference type="SUPFAM" id="SSF50341">
    <property type="entry name" value="CheW-like"/>
    <property type="match status" value="1"/>
</dbReference>
<dbReference type="SMART" id="SM00448">
    <property type="entry name" value="REC"/>
    <property type="match status" value="1"/>
</dbReference>
<dbReference type="SUPFAM" id="SSF55874">
    <property type="entry name" value="ATPase domain of HSP90 chaperone/DNA topoisomerase II/histidine kinase"/>
    <property type="match status" value="1"/>
</dbReference>
<feature type="domain" description="HPt" evidence="13">
    <location>
        <begin position="4"/>
        <end position="108"/>
    </location>
</feature>
<feature type="modified residue" description="Phosphohistidine" evidence="7">
    <location>
        <position position="51"/>
    </location>
</feature>
<gene>
    <name evidence="14" type="primary">rcsC_8</name>
    <name evidence="14" type="ORF">LMG32289_02885</name>
</gene>
<dbReference type="InterPro" id="IPR004358">
    <property type="entry name" value="Sig_transdc_His_kin-like_C"/>
</dbReference>
<feature type="region of interest" description="Disordered" evidence="9">
    <location>
        <begin position="149"/>
        <end position="227"/>
    </location>
</feature>
<dbReference type="PANTHER" id="PTHR43395">
    <property type="entry name" value="SENSOR HISTIDINE KINASE CHEA"/>
    <property type="match status" value="1"/>
</dbReference>
<dbReference type="Pfam" id="PF01584">
    <property type="entry name" value="CheW"/>
    <property type="match status" value="1"/>
</dbReference>
<dbReference type="InterPro" id="IPR008207">
    <property type="entry name" value="Sig_transdc_His_kin_Hpt_dom"/>
</dbReference>
<feature type="domain" description="CheW-like" evidence="12">
    <location>
        <begin position="525"/>
        <end position="659"/>
    </location>
</feature>
<accession>A0ABN7YM32</accession>
<dbReference type="Pfam" id="PF00072">
    <property type="entry name" value="Response_reg"/>
    <property type="match status" value="1"/>
</dbReference>
<dbReference type="PROSITE" id="PS50851">
    <property type="entry name" value="CHEW"/>
    <property type="match status" value="1"/>
</dbReference>
<dbReference type="Gene3D" id="2.30.30.40">
    <property type="entry name" value="SH3 Domains"/>
    <property type="match status" value="1"/>
</dbReference>
<evidence type="ECO:0000313" key="14">
    <source>
        <dbReference type="EMBL" id="CAG9173476.1"/>
    </source>
</evidence>
<comment type="caution">
    <text evidence="14">The sequence shown here is derived from an EMBL/GenBank/DDBJ whole genome shotgun (WGS) entry which is preliminary data.</text>
</comment>
<dbReference type="PANTHER" id="PTHR43395:SF1">
    <property type="entry name" value="CHEMOTAXIS PROTEIN CHEA"/>
    <property type="match status" value="1"/>
</dbReference>
<evidence type="ECO:0000259" key="13">
    <source>
        <dbReference type="PROSITE" id="PS50894"/>
    </source>
</evidence>
<evidence type="ECO:0000256" key="9">
    <source>
        <dbReference type="SAM" id="MobiDB-lite"/>
    </source>
</evidence>
<sequence>MNPEQLRDASMLELFALEADSQAEVLNAGVLALERDPVAADHLEACMRAAHSLKGAARIVGLDGGVRVAHVMEDCLVAAQRGGLLLSAAHIDALLQGTDLLQRIGHPPGGKLDWSETDGREEIDAFVAHMAAVLDDTAAAPVPRVRAPAAGGVQAPAGPVSESDPATTPAILPASVQPRASAHDGAAGADQPEPAGTSAPTAARPHATPRDDAAFSGESDGTQERMLRVNADRLDRVLTMASEAMVETHWLHPFGVALQQTRRQQMRAMQAIDGMQALLSSPEASVARMGAALAEVRRMLGDASDQLSQRADELDQYDHRASRLSRRLYDTALSCRMRPLSDGITGYARMVRDLGRALGKSVHLELSGEHTQVDRDILDQLDAPLAHLLRNAVDHGIESPAVRRAAGKPEEGRISLHARHNAGRLVIEIFDDGAGVDFDALRATIVRRGLAQPDTAARLSQAEMLEFLLLPGFSLRETVSEVSGRGVGLDAVHDMVRGVRGNLRVTQQPGSGMHFHLELPLTLSIVRALLVEVAGEAYAFPLGHVLRAASVRRDDIEQIESQQHFRHDGRPVGLVSAAQLLQRPERAHDDAAMPVVVLGEHDRVYGVAVDRLLGERTLVVQPLAPALGKIKDIAAGSLTDDGTPVLIFDVEDMLRSVEKLVADGRLSRVRQVGPETAQLRRKRVLVVDDSLTVRELERKLLAGRGYDVAVAVDGMDGWNVLRAEQFDLVITDVDMPRMDGIELVGRIRSEPGLQQLPVMIVSYKDREQDRERGLQAGADYYLAKGSFHDAALLDAVQDLIGEARA</sequence>
<dbReference type="InterPro" id="IPR003594">
    <property type="entry name" value="HATPase_dom"/>
</dbReference>
<dbReference type="Gene3D" id="3.30.565.10">
    <property type="entry name" value="Histidine kinase-like ATPase, C-terminal domain"/>
    <property type="match status" value="1"/>
</dbReference>
<comment type="catalytic activity">
    <reaction evidence="1">
        <text>ATP + protein L-histidine = ADP + protein N-phospho-L-histidine.</text>
        <dbReference type="EC" id="2.7.13.3"/>
    </reaction>
</comment>
<dbReference type="SUPFAM" id="SSF47226">
    <property type="entry name" value="Histidine-containing phosphotransfer domain, HPT domain"/>
    <property type="match status" value="1"/>
</dbReference>
<feature type="domain" description="Histidine kinase" evidence="10">
    <location>
        <begin position="274"/>
        <end position="523"/>
    </location>
</feature>
<dbReference type="InterPro" id="IPR036641">
    <property type="entry name" value="HPT_dom_sf"/>
</dbReference>
<dbReference type="InterPro" id="IPR005467">
    <property type="entry name" value="His_kinase_dom"/>
</dbReference>
<dbReference type="Gene3D" id="1.20.120.160">
    <property type="entry name" value="HPT domain"/>
    <property type="match status" value="1"/>
</dbReference>
<dbReference type="Proteomes" id="UP000706525">
    <property type="component" value="Unassembled WGS sequence"/>
</dbReference>
<dbReference type="Gene3D" id="3.40.50.2300">
    <property type="match status" value="1"/>
</dbReference>
<evidence type="ECO:0000256" key="2">
    <source>
        <dbReference type="ARBA" id="ARBA00012438"/>
    </source>
</evidence>
<keyword evidence="15" id="KW-1185">Reference proteome</keyword>
<organism evidence="14 15">
    <name type="scientific">Cupriavidus pampae</name>
    <dbReference type="NCBI Taxonomy" id="659251"/>
    <lineage>
        <taxon>Bacteria</taxon>
        <taxon>Pseudomonadati</taxon>
        <taxon>Pseudomonadota</taxon>
        <taxon>Betaproteobacteria</taxon>
        <taxon>Burkholderiales</taxon>
        <taxon>Burkholderiaceae</taxon>
        <taxon>Cupriavidus</taxon>
    </lineage>
</organism>
<reference evidence="14 15" key="1">
    <citation type="submission" date="2021-08" db="EMBL/GenBank/DDBJ databases">
        <authorList>
            <person name="Peeters C."/>
        </authorList>
    </citation>
    <scope>NUCLEOTIDE SEQUENCE [LARGE SCALE GENOMIC DNA]</scope>
    <source>
        <strain evidence="14 15">LMG 32289</strain>
    </source>
</reference>
<evidence type="ECO:0000259" key="12">
    <source>
        <dbReference type="PROSITE" id="PS50851"/>
    </source>
</evidence>
<dbReference type="InterPro" id="IPR036061">
    <property type="entry name" value="CheW-like_dom_sf"/>
</dbReference>
<dbReference type="SUPFAM" id="SSF52172">
    <property type="entry name" value="CheY-like"/>
    <property type="match status" value="1"/>
</dbReference>
<evidence type="ECO:0000256" key="6">
    <source>
        <dbReference type="ARBA" id="ARBA00023012"/>
    </source>
</evidence>
<dbReference type="SMART" id="SM00073">
    <property type="entry name" value="HPT"/>
    <property type="match status" value="1"/>
</dbReference>